<evidence type="ECO:0008006" key="5">
    <source>
        <dbReference type="Google" id="ProtNLM"/>
    </source>
</evidence>
<evidence type="ECO:0000313" key="4">
    <source>
        <dbReference type="Proteomes" id="UP000325614"/>
    </source>
</evidence>
<dbReference type="KEGG" id="mico:GDR74_17720"/>
<keyword evidence="4" id="KW-1185">Reference proteome</keyword>
<dbReference type="Proteomes" id="UP000325614">
    <property type="component" value="Chromosome"/>
</dbReference>
<feature type="compositionally biased region" description="Pro residues" evidence="1">
    <location>
        <begin position="47"/>
        <end position="63"/>
    </location>
</feature>
<feature type="compositionally biased region" description="Basic and acidic residues" evidence="1">
    <location>
        <begin position="81"/>
        <end position="92"/>
    </location>
</feature>
<dbReference type="SUPFAM" id="SSF54427">
    <property type="entry name" value="NTF2-like"/>
    <property type="match status" value="1"/>
</dbReference>
<dbReference type="InterPro" id="IPR032710">
    <property type="entry name" value="NTF2-like_dom_sf"/>
</dbReference>
<evidence type="ECO:0000256" key="1">
    <source>
        <dbReference type="SAM" id="MobiDB-lite"/>
    </source>
</evidence>
<gene>
    <name evidence="3" type="ORF">GDR74_17720</name>
</gene>
<feature type="chain" id="PRO_5024834179" description="DUF4440 domain-containing protein" evidence="2">
    <location>
        <begin position="31"/>
        <end position="244"/>
    </location>
</feature>
<accession>A0A5P9JZM9</accession>
<dbReference type="EMBL" id="CP045423">
    <property type="protein sequence ID" value="QFU17903.1"/>
    <property type="molecule type" value="Genomic_DNA"/>
</dbReference>
<keyword evidence="2" id="KW-0732">Signal</keyword>
<feature type="region of interest" description="Disordered" evidence="1">
    <location>
        <begin position="33"/>
        <end position="105"/>
    </location>
</feature>
<dbReference type="AlphaFoldDB" id="A0A5P9JZM9"/>
<proteinExistence type="predicted"/>
<evidence type="ECO:0000313" key="3">
    <source>
        <dbReference type="EMBL" id="QFU17903.1"/>
    </source>
</evidence>
<feature type="signal peptide" evidence="2">
    <location>
        <begin position="1"/>
        <end position="30"/>
    </location>
</feature>
<organism evidence="3 4">
    <name type="scientific">Microvirga thermotolerans</name>
    <dbReference type="NCBI Taxonomy" id="2651334"/>
    <lineage>
        <taxon>Bacteria</taxon>
        <taxon>Pseudomonadati</taxon>
        <taxon>Pseudomonadota</taxon>
        <taxon>Alphaproteobacteria</taxon>
        <taxon>Hyphomicrobiales</taxon>
        <taxon>Methylobacteriaceae</taxon>
        <taxon>Microvirga</taxon>
    </lineage>
</organism>
<dbReference type="RefSeq" id="WP_152587534.1">
    <property type="nucleotide sequence ID" value="NZ_CP045423.1"/>
</dbReference>
<name>A0A5P9JZM9_9HYPH</name>
<protein>
    <recommendedName>
        <fullName evidence="5">DUF4440 domain-containing protein</fullName>
    </recommendedName>
</protein>
<reference evidence="3 4" key="1">
    <citation type="submission" date="2019-10" db="EMBL/GenBank/DDBJ databases">
        <title>Isolation, Identification of Microvirga thermotolerans HR1, a novel thermophilic bacterium and Comparative Genomics of the genus Microvirga.</title>
        <authorList>
            <person name="Li J."/>
            <person name="Zhang W."/>
            <person name="Lin M."/>
            <person name="Wang J."/>
        </authorList>
    </citation>
    <scope>NUCLEOTIDE SEQUENCE [LARGE SCALE GENOMIC DNA]</scope>
    <source>
        <strain evidence="3 4">HR1</strain>
    </source>
</reference>
<evidence type="ECO:0000256" key="2">
    <source>
        <dbReference type="SAM" id="SignalP"/>
    </source>
</evidence>
<sequence length="244" mass="25613">MPSPGVANPRATLLATLLAAILTGAPHALAQANRPWVDPPADLKAPSGPPPPAQPPGPAPEAAPAPGAAQPAAPPPAPAEIARDPQPERKEPAPAQAAKADPRAEDAKNLTIRYLRSWSAATEDSLDATAAFYAPRVLFHGRLVNLRTLMREKRRFVRRWPERRYTPRQDTIQVACEGDACAVQALFDFSAAHPGRGRQAQGTGALQLAVTFVDGRPVIATEASMVLGLGTDGAATGAEESDDD</sequence>